<feature type="domain" description="Calponin-homology (CH)" evidence="5">
    <location>
        <begin position="383"/>
        <end position="490"/>
    </location>
</feature>
<evidence type="ECO:0000259" key="5">
    <source>
        <dbReference type="PROSITE" id="PS50021"/>
    </source>
</evidence>
<gene>
    <name evidence="7" type="ORF">C0Q70_04798</name>
</gene>
<feature type="domain" description="EF-hand" evidence="6">
    <location>
        <begin position="20"/>
        <end position="44"/>
    </location>
</feature>
<dbReference type="GO" id="GO:0051639">
    <property type="term" value="P:actin filament network formation"/>
    <property type="evidence" value="ECO:0007669"/>
    <property type="project" value="TreeGrafter"/>
</dbReference>
<dbReference type="Gene3D" id="1.10.238.10">
    <property type="entry name" value="EF-hand"/>
    <property type="match status" value="1"/>
</dbReference>
<dbReference type="FunFam" id="1.10.418.10:FF:000066">
    <property type="entry name" value="plastin-1 isoform X2"/>
    <property type="match status" value="1"/>
</dbReference>
<dbReference type="GO" id="GO:0005737">
    <property type="term" value="C:cytoplasm"/>
    <property type="evidence" value="ECO:0007669"/>
    <property type="project" value="TreeGrafter"/>
</dbReference>
<dbReference type="SMART" id="SM00033">
    <property type="entry name" value="CH"/>
    <property type="match status" value="4"/>
</dbReference>
<evidence type="ECO:0000256" key="4">
    <source>
        <dbReference type="ARBA" id="ARBA00023203"/>
    </source>
</evidence>
<dbReference type="FunFam" id="1.10.418.10:FF:000031">
    <property type="entry name" value="Fimbrin-2 like"/>
    <property type="match status" value="1"/>
</dbReference>
<dbReference type="OrthoDB" id="431378at2759"/>
<feature type="domain" description="Calponin-homology (CH)" evidence="5">
    <location>
        <begin position="262"/>
        <end position="367"/>
    </location>
</feature>
<evidence type="ECO:0000256" key="1">
    <source>
        <dbReference type="ARBA" id="ARBA00022723"/>
    </source>
</evidence>
<dbReference type="Pfam" id="PF13499">
    <property type="entry name" value="EF-hand_7"/>
    <property type="match status" value="1"/>
</dbReference>
<dbReference type="GO" id="GO:0051017">
    <property type="term" value="P:actin filament bundle assembly"/>
    <property type="evidence" value="ECO:0007669"/>
    <property type="project" value="InterPro"/>
</dbReference>
<dbReference type="GO" id="GO:0051015">
    <property type="term" value="F:actin filament binding"/>
    <property type="evidence" value="ECO:0007669"/>
    <property type="project" value="InterPro"/>
</dbReference>
<feature type="domain" description="Calponin-homology (CH)" evidence="5">
    <location>
        <begin position="118"/>
        <end position="234"/>
    </location>
</feature>
<dbReference type="PANTHER" id="PTHR19961">
    <property type="entry name" value="FIMBRIN/PLASTIN"/>
    <property type="match status" value="1"/>
</dbReference>
<evidence type="ECO:0000256" key="2">
    <source>
        <dbReference type="ARBA" id="ARBA00022737"/>
    </source>
</evidence>
<dbReference type="CDD" id="cd21298">
    <property type="entry name" value="CH_PLS_rpt3"/>
    <property type="match status" value="1"/>
</dbReference>
<dbReference type="STRING" id="400727.A0A2T7PJD1"/>
<keyword evidence="1" id="KW-0479">Metal-binding</keyword>
<dbReference type="PROSITE" id="PS00020">
    <property type="entry name" value="ACTININ_2"/>
    <property type="match status" value="1"/>
</dbReference>
<dbReference type="FunFam" id="1.10.418.10:FF:000042">
    <property type="entry name" value="Fimbrin, putative"/>
    <property type="match status" value="1"/>
</dbReference>
<sequence length="620" mass="69681">MLRCSRCSRSTISRVLSRVQIDEDNNGFITLQELDTALRCVNIKLPGYEIRELIGKYDKNHQDGKLDMEEFTQLYIQEKTKRDIGTTFKKVVSTRQGVNTIGGTSYASSEGTTHTVKQGEQVAFSDWINRHLKDDPDLKHLLPLNAEGNDLYLKVGDGILICKLINLSVPHTIDERAINKNNLTIYRKHENLTLAVTSSSSIGCTTVNIGPEDLAAGKPHLVLGLMWQIIRIGLLNDINLAHHPGLVALLKEGEEIEDLMKLSPEQILLRWVNYHLERAGCDRRISNFGEDIKDSEAYTYLLRQISPQERGVTLMPLQVSDHHQRAEAMLQEADKIGCRSFVGPGDVVSGNTKLNLAFVANLFNNYPALDTNVVIDEVMVEESREEKTYRNWMNSLGVNPFVHHLYSDLTTGIVIFQLYDFIRPGIVDWNKVIRKFNKLKASFREKNCNYAVDLGHQFKFSLVGISGKDINDGNPTLTLALVWQLMRAYTLSILAKLTDNNRPIADAEVIEWANSKLKPGDRFSSFGDPRLGSGVIILKLIEAIKPGTVNWDNVLQDAVTKEDQLANARYAIGLARKIGAGVYALPEDIVELKQKMLMTIFACLMTRDFKGRNLTDGEAK</sequence>
<dbReference type="Pfam" id="PF00307">
    <property type="entry name" value="CH"/>
    <property type="match status" value="4"/>
</dbReference>
<dbReference type="Gene3D" id="1.10.418.10">
    <property type="entry name" value="Calponin-like domain"/>
    <property type="match status" value="4"/>
</dbReference>
<dbReference type="InterPro" id="IPR039959">
    <property type="entry name" value="Fimbrin/Plastin"/>
</dbReference>
<protein>
    <recommendedName>
        <fullName evidence="9">Plastin-2</fullName>
    </recommendedName>
</protein>
<comment type="caution">
    <text evidence="7">The sequence shown here is derived from an EMBL/GenBank/DDBJ whole genome shotgun (WGS) entry which is preliminary data.</text>
</comment>
<dbReference type="SUPFAM" id="SSF47576">
    <property type="entry name" value="Calponin-homology domain, CH-domain"/>
    <property type="match status" value="1"/>
</dbReference>
<dbReference type="InterPro" id="IPR001715">
    <property type="entry name" value="CH_dom"/>
</dbReference>
<dbReference type="GO" id="GO:0005509">
    <property type="term" value="F:calcium ion binding"/>
    <property type="evidence" value="ECO:0007669"/>
    <property type="project" value="InterPro"/>
</dbReference>
<dbReference type="PROSITE" id="PS00018">
    <property type="entry name" value="EF_HAND_1"/>
    <property type="match status" value="1"/>
</dbReference>
<dbReference type="Proteomes" id="UP000245119">
    <property type="component" value="Linkage Group LG3"/>
</dbReference>
<feature type="domain" description="Calponin-homology (CH)" evidence="5">
    <location>
        <begin position="503"/>
        <end position="609"/>
    </location>
</feature>
<dbReference type="InterPro" id="IPR036872">
    <property type="entry name" value="CH_dom_sf"/>
</dbReference>
<dbReference type="SUPFAM" id="SSF47473">
    <property type="entry name" value="EF-hand"/>
    <property type="match status" value="1"/>
</dbReference>
<evidence type="ECO:0008006" key="9">
    <source>
        <dbReference type="Google" id="ProtNLM"/>
    </source>
</evidence>
<keyword evidence="2" id="KW-0677">Repeat</keyword>
<keyword evidence="4" id="KW-0009">Actin-binding</keyword>
<dbReference type="PROSITE" id="PS50021">
    <property type="entry name" value="CH"/>
    <property type="match status" value="4"/>
</dbReference>
<dbReference type="CDD" id="cd21292">
    <property type="entry name" value="CH_PLS_rpt1"/>
    <property type="match status" value="1"/>
</dbReference>
<dbReference type="EMBL" id="PZQS01000003">
    <property type="protein sequence ID" value="PVD33541.1"/>
    <property type="molecule type" value="Genomic_DNA"/>
</dbReference>
<proteinExistence type="predicted"/>
<dbReference type="InterPro" id="IPR011992">
    <property type="entry name" value="EF-hand-dom_pair"/>
</dbReference>
<dbReference type="CDD" id="cd21295">
    <property type="entry name" value="CH_PLS_rpt2"/>
    <property type="match status" value="1"/>
</dbReference>
<dbReference type="PANTHER" id="PTHR19961:SF18">
    <property type="entry name" value="FI19014P1"/>
    <property type="match status" value="1"/>
</dbReference>
<dbReference type="InterPro" id="IPR018247">
    <property type="entry name" value="EF_Hand_1_Ca_BS"/>
</dbReference>
<dbReference type="CDD" id="cd00051">
    <property type="entry name" value="EFh"/>
    <property type="match status" value="1"/>
</dbReference>
<evidence type="ECO:0000313" key="7">
    <source>
        <dbReference type="EMBL" id="PVD33541.1"/>
    </source>
</evidence>
<organism evidence="7 8">
    <name type="scientific">Pomacea canaliculata</name>
    <name type="common">Golden apple snail</name>
    <dbReference type="NCBI Taxonomy" id="400727"/>
    <lineage>
        <taxon>Eukaryota</taxon>
        <taxon>Metazoa</taxon>
        <taxon>Spiralia</taxon>
        <taxon>Lophotrochozoa</taxon>
        <taxon>Mollusca</taxon>
        <taxon>Gastropoda</taxon>
        <taxon>Caenogastropoda</taxon>
        <taxon>Architaenioglossa</taxon>
        <taxon>Ampullarioidea</taxon>
        <taxon>Ampullariidae</taxon>
        <taxon>Pomacea</taxon>
    </lineage>
</organism>
<dbReference type="PROSITE" id="PS00019">
    <property type="entry name" value="ACTININ_1"/>
    <property type="match status" value="1"/>
</dbReference>
<dbReference type="GO" id="GO:0032432">
    <property type="term" value="C:actin filament bundle"/>
    <property type="evidence" value="ECO:0007669"/>
    <property type="project" value="TreeGrafter"/>
</dbReference>
<dbReference type="FunFam" id="1.10.418.10:FF:000010">
    <property type="entry name" value="Plastin-3 isoform 1"/>
    <property type="match status" value="1"/>
</dbReference>
<dbReference type="GO" id="GO:0005884">
    <property type="term" value="C:actin filament"/>
    <property type="evidence" value="ECO:0007669"/>
    <property type="project" value="TreeGrafter"/>
</dbReference>
<reference evidence="7 8" key="1">
    <citation type="submission" date="2018-04" db="EMBL/GenBank/DDBJ databases">
        <title>The genome of golden apple snail Pomacea canaliculata provides insight into stress tolerance and invasive adaptation.</title>
        <authorList>
            <person name="Liu C."/>
            <person name="Liu B."/>
            <person name="Ren Y."/>
            <person name="Zhang Y."/>
            <person name="Wang H."/>
            <person name="Li S."/>
            <person name="Jiang F."/>
            <person name="Yin L."/>
            <person name="Zhang G."/>
            <person name="Qian W."/>
            <person name="Fan W."/>
        </authorList>
    </citation>
    <scope>NUCLEOTIDE SEQUENCE [LARGE SCALE GENOMIC DNA]</scope>
    <source>
        <strain evidence="7">SZHN2017</strain>
        <tissue evidence="7">Muscle</tissue>
    </source>
</reference>
<dbReference type="PROSITE" id="PS50222">
    <property type="entry name" value="EF_HAND_2"/>
    <property type="match status" value="1"/>
</dbReference>
<keyword evidence="8" id="KW-1185">Reference proteome</keyword>
<dbReference type="InterPro" id="IPR002048">
    <property type="entry name" value="EF_hand_dom"/>
</dbReference>
<name>A0A2T7PJD1_POMCA</name>
<evidence type="ECO:0000259" key="6">
    <source>
        <dbReference type="PROSITE" id="PS50222"/>
    </source>
</evidence>
<evidence type="ECO:0000313" key="8">
    <source>
        <dbReference type="Proteomes" id="UP000245119"/>
    </source>
</evidence>
<keyword evidence="3" id="KW-0106">Calcium</keyword>
<accession>A0A2T7PJD1</accession>
<dbReference type="InterPro" id="IPR001589">
    <property type="entry name" value="Actinin_actin-bd_CS"/>
</dbReference>
<dbReference type="FunFam" id="1.10.238.10:FF:000263">
    <property type="entry name" value="plastin-1 isoform X2"/>
    <property type="match status" value="1"/>
</dbReference>
<dbReference type="AlphaFoldDB" id="A0A2T7PJD1"/>
<dbReference type="CDD" id="cd21301">
    <property type="entry name" value="CH_PLS_rpt4"/>
    <property type="match status" value="1"/>
</dbReference>
<evidence type="ECO:0000256" key="3">
    <source>
        <dbReference type="ARBA" id="ARBA00022837"/>
    </source>
</evidence>